<evidence type="ECO:0000259" key="2">
    <source>
        <dbReference type="Pfam" id="PF07714"/>
    </source>
</evidence>
<gene>
    <name evidence="3" type="ORF">J5N97_011393</name>
</gene>
<evidence type="ECO:0000313" key="3">
    <source>
        <dbReference type="EMBL" id="KAJ0983138.1"/>
    </source>
</evidence>
<dbReference type="OrthoDB" id="686240at2759"/>
<dbReference type="InterPro" id="IPR001245">
    <property type="entry name" value="Ser-Thr/Tyr_kinase_cat_dom"/>
</dbReference>
<dbReference type="EMBL" id="JAGGNH010000002">
    <property type="protein sequence ID" value="KAJ0983138.1"/>
    <property type="molecule type" value="Genomic_DNA"/>
</dbReference>
<dbReference type="SUPFAM" id="SSF56112">
    <property type="entry name" value="Protein kinase-like (PK-like)"/>
    <property type="match status" value="1"/>
</dbReference>
<dbReference type="Gene3D" id="3.30.200.20">
    <property type="entry name" value="Phosphorylase Kinase, domain 1"/>
    <property type="match status" value="1"/>
</dbReference>
<feature type="domain" description="Serine-threonine/tyrosine-protein kinase catalytic" evidence="2">
    <location>
        <begin position="174"/>
        <end position="217"/>
    </location>
</feature>
<evidence type="ECO:0000313" key="4">
    <source>
        <dbReference type="Proteomes" id="UP001085076"/>
    </source>
</evidence>
<reference evidence="3" key="1">
    <citation type="submission" date="2021-03" db="EMBL/GenBank/DDBJ databases">
        <authorList>
            <person name="Li Z."/>
            <person name="Yang C."/>
        </authorList>
    </citation>
    <scope>NUCLEOTIDE SEQUENCE</scope>
    <source>
        <strain evidence="3">Dzin_1.0</strain>
        <tissue evidence="3">Leaf</tissue>
    </source>
</reference>
<dbReference type="InterPro" id="IPR011009">
    <property type="entry name" value="Kinase-like_dom_sf"/>
</dbReference>
<name>A0A9D5D2Y8_9LILI</name>
<evidence type="ECO:0000256" key="1">
    <source>
        <dbReference type="SAM" id="MobiDB-lite"/>
    </source>
</evidence>
<accession>A0A9D5D2Y8</accession>
<dbReference type="PANTHER" id="PTHR45621">
    <property type="entry name" value="OS01G0588500 PROTEIN-RELATED"/>
    <property type="match status" value="1"/>
</dbReference>
<feature type="compositionally biased region" description="Pro residues" evidence="1">
    <location>
        <begin position="1"/>
        <end position="15"/>
    </location>
</feature>
<dbReference type="GO" id="GO:0004672">
    <property type="term" value="F:protein kinase activity"/>
    <property type="evidence" value="ECO:0007669"/>
    <property type="project" value="InterPro"/>
</dbReference>
<dbReference type="InterPro" id="IPR050823">
    <property type="entry name" value="Plant_Ser_Thr_Prot_Kinase"/>
</dbReference>
<dbReference type="Pfam" id="PF07714">
    <property type="entry name" value="PK_Tyr_Ser-Thr"/>
    <property type="match status" value="1"/>
</dbReference>
<organism evidence="3 4">
    <name type="scientific">Dioscorea zingiberensis</name>
    <dbReference type="NCBI Taxonomy" id="325984"/>
    <lineage>
        <taxon>Eukaryota</taxon>
        <taxon>Viridiplantae</taxon>
        <taxon>Streptophyta</taxon>
        <taxon>Embryophyta</taxon>
        <taxon>Tracheophyta</taxon>
        <taxon>Spermatophyta</taxon>
        <taxon>Magnoliopsida</taxon>
        <taxon>Liliopsida</taxon>
        <taxon>Dioscoreales</taxon>
        <taxon>Dioscoreaceae</taxon>
        <taxon>Dioscorea</taxon>
    </lineage>
</organism>
<sequence length="291" mass="31570">MQSTDPPSPSYPPAPTDESPDLVATSTVVSLCLMWLRRKHGEESVRHPALDGCSSVAAPFGGVSPLPSGEFIKSSSPGTQGIRSYLSLISSDVSISAFRQLGDASSLSDSLGDASSLSDRSFSLIESIPSDVSSSELVSWYRIDGVLGGDRKREIFQDLAPLLWHSFGTIAALLQAEVYHLGQFSHPNLVKLIGYCYEDDHRLLVYEYMACGSLEIFRSFEALTKIQNLINNSYRHDPVDSQVAGFCTSEEKSSKSHSGNTTCKPSSNHGLLLIGKLHTLGKESIQNREAV</sequence>
<proteinExistence type="predicted"/>
<comment type="caution">
    <text evidence="3">The sequence shown here is derived from an EMBL/GenBank/DDBJ whole genome shotgun (WGS) entry which is preliminary data.</text>
</comment>
<keyword evidence="4" id="KW-1185">Reference proteome</keyword>
<dbReference type="Proteomes" id="UP001085076">
    <property type="component" value="Miscellaneous, Linkage group lg02"/>
</dbReference>
<dbReference type="AlphaFoldDB" id="A0A9D5D2Y8"/>
<reference evidence="3" key="2">
    <citation type="journal article" date="2022" name="Hortic Res">
        <title>The genome of Dioscorea zingiberensis sheds light on the biosynthesis, origin and evolution of the medicinally important diosgenin saponins.</title>
        <authorList>
            <person name="Li Y."/>
            <person name="Tan C."/>
            <person name="Li Z."/>
            <person name="Guo J."/>
            <person name="Li S."/>
            <person name="Chen X."/>
            <person name="Wang C."/>
            <person name="Dai X."/>
            <person name="Yang H."/>
            <person name="Song W."/>
            <person name="Hou L."/>
            <person name="Xu J."/>
            <person name="Tong Z."/>
            <person name="Xu A."/>
            <person name="Yuan X."/>
            <person name="Wang W."/>
            <person name="Yang Q."/>
            <person name="Chen L."/>
            <person name="Sun Z."/>
            <person name="Wang K."/>
            <person name="Pan B."/>
            <person name="Chen J."/>
            <person name="Bao Y."/>
            <person name="Liu F."/>
            <person name="Qi X."/>
            <person name="Gang D.R."/>
            <person name="Wen J."/>
            <person name="Li J."/>
        </authorList>
    </citation>
    <scope>NUCLEOTIDE SEQUENCE</scope>
    <source>
        <strain evidence="3">Dzin_1.0</strain>
    </source>
</reference>
<feature type="region of interest" description="Disordered" evidence="1">
    <location>
        <begin position="1"/>
        <end position="21"/>
    </location>
</feature>
<protein>
    <recommendedName>
        <fullName evidence="2">Serine-threonine/tyrosine-protein kinase catalytic domain-containing protein</fullName>
    </recommendedName>
</protein>